<sequence>MATSFHHSISQNISKLCVIHPALQLHRRFPIATNPAHFRPVLESITMGGAAEKARFYLERAAPELREFEEKEIFTKEEIRSLVVKRSDYEHLILSPGTKPTDFLSYISWETSLDRLRAKRCARLKIRNSSSHASQARTFNIFERAVNKHPGSLQLWFAYLDFAASVKATKRWNRIATRAIRLHPSESSLWALAGRRAAKAGDMEKARAHYLRGCRFCTTEPDLWVEYARCEMEWLQKIEAKKAGKGVRKGVNPVEAIKDTETLQEGDVIEFDEEDSEDEDMDGELMLPDPDAEGADGKPKNKKVMTEEETRKIEQSPALSGAIPMAIFDIARKQQFFGARAAEMFFDMFAQFGGVSSQERIVGHVLGAMQELYPGHACTVSCWIRQPVVGVNALSVEFPKALREVLARLKKGLEETNDKKALVEKMVSWFDGVLAVEGLDEGIKIVLQHTKGSLEQQVAN</sequence>
<evidence type="ECO:0000256" key="1">
    <source>
        <dbReference type="ARBA" id="ARBA00004604"/>
    </source>
</evidence>
<comment type="subcellular location">
    <subcellularLocation>
        <location evidence="1">Nucleus</location>
        <location evidence="1">Nucleolus</location>
    </subcellularLocation>
</comment>
<keyword evidence="3" id="KW-0698">rRNA processing</keyword>
<dbReference type="Gene3D" id="1.25.40.10">
    <property type="entry name" value="Tetratricopeptide repeat domain"/>
    <property type="match status" value="1"/>
</dbReference>
<comment type="similarity">
    <text evidence="2">Belongs to the UTP6 family.</text>
</comment>
<dbReference type="InterPro" id="IPR003107">
    <property type="entry name" value="HAT"/>
</dbReference>
<evidence type="ECO:0000313" key="9">
    <source>
        <dbReference type="Proteomes" id="UP001323617"/>
    </source>
</evidence>
<dbReference type="InterPro" id="IPR011990">
    <property type="entry name" value="TPR-like_helical_dom_sf"/>
</dbReference>
<dbReference type="InterPro" id="IPR055347">
    <property type="entry name" value="UTP6_N"/>
</dbReference>
<dbReference type="Pfam" id="PF08640">
    <property type="entry name" value="U3_assoc_6"/>
    <property type="match status" value="1"/>
</dbReference>
<protein>
    <submittedName>
        <fullName evidence="8">U3 snoRNP protein</fullName>
    </submittedName>
</protein>
<accession>A0ABR0I4C6</accession>
<evidence type="ECO:0000256" key="4">
    <source>
        <dbReference type="ARBA" id="ARBA00022737"/>
    </source>
</evidence>
<name>A0ABR0I4C6_9PEZI</name>
<dbReference type="PANTHER" id="PTHR23271">
    <property type="entry name" value="HEPATOCELLULAR CARCINOMA-ASSOCIATED ANTIGEN 66"/>
    <property type="match status" value="1"/>
</dbReference>
<dbReference type="Proteomes" id="UP001323617">
    <property type="component" value="Unassembled WGS sequence"/>
</dbReference>
<evidence type="ECO:0000256" key="3">
    <source>
        <dbReference type="ARBA" id="ARBA00022552"/>
    </source>
</evidence>
<feature type="domain" description="U3 small nucleolar RNA-associated protein 6 N-terminal" evidence="7">
    <location>
        <begin position="58"/>
        <end position="132"/>
    </location>
</feature>
<dbReference type="SUPFAM" id="SSF48452">
    <property type="entry name" value="TPR-like"/>
    <property type="match status" value="1"/>
</dbReference>
<keyword evidence="4" id="KW-0677">Repeat</keyword>
<organism evidence="8 9">
    <name type="scientific">Podospora pseudoanserina</name>
    <dbReference type="NCBI Taxonomy" id="2609844"/>
    <lineage>
        <taxon>Eukaryota</taxon>
        <taxon>Fungi</taxon>
        <taxon>Dikarya</taxon>
        <taxon>Ascomycota</taxon>
        <taxon>Pezizomycotina</taxon>
        <taxon>Sordariomycetes</taxon>
        <taxon>Sordariomycetidae</taxon>
        <taxon>Sordariales</taxon>
        <taxon>Podosporaceae</taxon>
        <taxon>Podospora</taxon>
    </lineage>
</organism>
<dbReference type="EMBL" id="JAFFHC010000005">
    <property type="protein sequence ID" value="KAK4674989.1"/>
    <property type="molecule type" value="Genomic_DNA"/>
</dbReference>
<feature type="region of interest" description="Disordered" evidence="6">
    <location>
        <begin position="272"/>
        <end position="309"/>
    </location>
</feature>
<evidence type="ECO:0000256" key="5">
    <source>
        <dbReference type="ARBA" id="ARBA00023242"/>
    </source>
</evidence>
<dbReference type="InterPro" id="IPR013949">
    <property type="entry name" value="Utp6"/>
</dbReference>
<gene>
    <name evidence="8" type="primary">UTP6</name>
    <name evidence="8" type="ORF">QC764_502210</name>
</gene>
<keyword evidence="9" id="KW-1185">Reference proteome</keyword>
<evidence type="ECO:0000313" key="8">
    <source>
        <dbReference type="EMBL" id="KAK4674989.1"/>
    </source>
</evidence>
<dbReference type="SMART" id="SM00386">
    <property type="entry name" value="HAT"/>
    <property type="match status" value="2"/>
</dbReference>
<proteinExistence type="inferred from homology"/>
<dbReference type="GeneID" id="87968349"/>
<reference evidence="8 9" key="1">
    <citation type="journal article" date="2023" name="bioRxiv">
        <title>High-quality genome assemblies of four members of thePodospora anserinaspecies complex.</title>
        <authorList>
            <person name="Ament-Velasquez S.L."/>
            <person name="Vogan A.A."/>
            <person name="Wallerman O."/>
            <person name="Hartmann F."/>
            <person name="Gautier V."/>
            <person name="Silar P."/>
            <person name="Giraud T."/>
            <person name="Johannesson H."/>
        </authorList>
    </citation>
    <scope>NUCLEOTIDE SEQUENCE [LARGE SCALE GENOMIC DNA]</scope>
    <source>
        <strain evidence="8 9">CBS 124.78</strain>
    </source>
</reference>
<feature type="compositionally biased region" description="Basic and acidic residues" evidence="6">
    <location>
        <begin position="295"/>
        <end position="309"/>
    </location>
</feature>
<dbReference type="PANTHER" id="PTHR23271:SF1">
    <property type="entry name" value="U3 SMALL NUCLEOLAR RNA-ASSOCIATED PROTEIN 6 HOMOLOG"/>
    <property type="match status" value="1"/>
</dbReference>
<evidence type="ECO:0000256" key="6">
    <source>
        <dbReference type="SAM" id="MobiDB-lite"/>
    </source>
</evidence>
<evidence type="ECO:0000256" key="2">
    <source>
        <dbReference type="ARBA" id="ARBA00010734"/>
    </source>
</evidence>
<feature type="compositionally biased region" description="Acidic residues" evidence="6">
    <location>
        <begin position="272"/>
        <end position="283"/>
    </location>
</feature>
<keyword evidence="5" id="KW-0539">Nucleus</keyword>
<dbReference type="RefSeq" id="XP_062798459.1">
    <property type="nucleotide sequence ID" value="XM_062947484.1"/>
</dbReference>
<evidence type="ECO:0000259" key="7">
    <source>
        <dbReference type="Pfam" id="PF08640"/>
    </source>
</evidence>
<comment type="caution">
    <text evidence="8">The sequence shown here is derived from an EMBL/GenBank/DDBJ whole genome shotgun (WGS) entry which is preliminary data.</text>
</comment>